<dbReference type="InterPro" id="IPR006311">
    <property type="entry name" value="TAT_signal"/>
</dbReference>
<dbReference type="GO" id="GO:0071555">
    <property type="term" value="P:cell wall organization"/>
    <property type="evidence" value="ECO:0007669"/>
    <property type="project" value="UniProtKB-UniRule"/>
</dbReference>
<dbReference type="InterPro" id="IPR005490">
    <property type="entry name" value="LD_TPept_cat_dom"/>
</dbReference>
<evidence type="ECO:0000256" key="3">
    <source>
        <dbReference type="ARBA" id="ARBA00022960"/>
    </source>
</evidence>
<dbReference type="PANTHER" id="PTHR30582:SF2">
    <property type="entry name" value="L,D-TRANSPEPTIDASE YCIB-RELATED"/>
    <property type="match status" value="1"/>
</dbReference>
<evidence type="ECO:0000256" key="7">
    <source>
        <dbReference type="SAM" id="SignalP"/>
    </source>
</evidence>
<feature type="active site" description="Proton donor/acceptor" evidence="6">
    <location>
        <position position="192"/>
    </location>
</feature>
<keyword evidence="4 6" id="KW-0573">Peptidoglycan synthesis</keyword>
<dbReference type="GO" id="GO:0008360">
    <property type="term" value="P:regulation of cell shape"/>
    <property type="evidence" value="ECO:0007669"/>
    <property type="project" value="UniProtKB-UniRule"/>
</dbReference>
<gene>
    <name evidence="9" type="ORF">FB474_2896</name>
</gene>
<dbReference type="PANTHER" id="PTHR30582">
    <property type="entry name" value="L,D-TRANSPEPTIDASE"/>
    <property type="match status" value="1"/>
</dbReference>
<feature type="chain" id="PRO_5021744274" evidence="7">
    <location>
        <begin position="33"/>
        <end position="232"/>
    </location>
</feature>
<dbReference type="UniPathway" id="UPA00219"/>
<comment type="caution">
    <text evidence="9">The sequence shown here is derived from an EMBL/GenBank/DDBJ whole genome shotgun (WGS) entry which is preliminary data.</text>
</comment>
<dbReference type="Gene3D" id="2.40.440.10">
    <property type="entry name" value="L,D-transpeptidase catalytic domain-like"/>
    <property type="match status" value="1"/>
</dbReference>
<dbReference type="GO" id="GO:0005576">
    <property type="term" value="C:extracellular region"/>
    <property type="evidence" value="ECO:0007669"/>
    <property type="project" value="TreeGrafter"/>
</dbReference>
<dbReference type="Pfam" id="PF03734">
    <property type="entry name" value="YkuD"/>
    <property type="match status" value="1"/>
</dbReference>
<keyword evidence="2" id="KW-0808">Transferase</keyword>
<protein>
    <submittedName>
        <fullName evidence="9">L,D-transpeptidase-like protein</fullName>
    </submittedName>
</protein>
<evidence type="ECO:0000256" key="1">
    <source>
        <dbReference type="ARBA" id="ARBA00004752"/>
    </source>
</evidence>
<dbReference type="CDD" id="cd16913">
    <property type="entry name" value="YkuD_like"/>
    <property type="match status" value="1"/>
</dbReference>
<dbReference type="SUPFAM" id="SSF47090">
    <property type="entry name" value="PGBD-like"/>
    <property type="match status" value="1"/>
</dbReference>
<dbReference type="RefSeq" id="WP_246092199.1">
    <property type="nucleotide sequence ID" value="NZ_BAAAKX010000001.1"/>
</dbReference>
<evidence type="ECO:0000313" key="10">
    <source>
        <dbReference type="Proteomes" id="UP000319514"/>
    </source>
</evidence>
<dbReference type="GO" id="GO:0016740">
    <property type="term" value="F:transferase activity"/>
    <property type="evidence" value="ECO:0007669"/>
    <property type="project" value="UniProtKB-KW"/>
</dbReference>
<sequence length="232" mass="24333">MDIGRRSLVRGTVGITTACVLGVAQGAGSALAATHPTLSAGSRGTAVISLQQRLSALGYWCGAVDGVFGDLTRQAVVAAQKVAGLTRDGVCGPLTWSALDRGVRPVPQSRSGHVVEVDKAHQVLLVVDSGRVSRTFNTSTGSGQSYWSSGAWHLAVTPLGTFRVFRQVNGWDASPLGQLYRPKYFNGGIALHGYPSVPAYPASHGCVRVSIPAMDLFWSTGTMPIGTTVLVR</sequence>
<dbReference type="Pfam" id="PF01471">
    <property type="entry name" value="PG_binding_1"/>
    <property type="match status" value="1"/>
</dbReference>
<comment type="pathway">
    <text evidence="1 6">Cell wall biogenesis; peptidoglycan biosynthesis.</text>
</comment>
<feature type="active site" description="Nucleophile" evidence="6">
    <location>
        <position position="206"/>
    </location>
</feature>
<evidence type="ECO:0000313" key="9">
    <source>
        <dbReference type="EMBL" id="TQL61485.1"/>
    </source>
</evidence>
<accession>A0A542ZMD9</accession>
<organism evidence="9 10">
    <name type="scientific">Oryzihumus leptocrescens</name>
    <dbReference type="NCBI Taxonomy" id="297536"/>
    <lineage>
        <taxon>Bacteria</taxon>
        <taxon>Bacillati</taxon>
        <taxon>Actinomycetota</taxon>
        <taxon>Actinomycetes</taxon>
        <taxon>Micrococcales</taxon>
        <taxon>Intrasporangiaceae</taxon>
        <taxon>Oryzihumus</taxon>
    </lineage>
</organism>
<dbReference type="SUPFAM" id="SSF141523">
    <property type="entry name" value="L,D-transpeptidase catalytic domain-like"/>
    <property type="match status" value="1"/>
</dbReference>
<proteinExistence type="predicted"/>
<keyword evidence="10" id="KW-1185">Reference proteome</keyword>
<dbReference type="GO" id="GO:0071972">
    <property type="term" value="F:peptidoglycan L,D-transpeptidase activity"/>
    <property type="evidence" value="ECO:0007669"/>
    <property type="project" value="TreeGrafter"/>
</dbReference>
<keyword evidence="7" id="KW-0732">Signal</keyword>
<dbReference type="AlphaFoldDB" id="A0A542ZMD9"/>
<reference evidence="9 10" key="1">
    <citation type="submission" date="2019-06" db="EMBL/GenBank/DDBJ databases">
        <title>Sequencing the genomes of 1000 actinobacteria strains.</title>
        <authorList>
            <person name="Klenk H.-P."/>
        </authorList>
    </citation>
    <scope>NUCLEOTIDE SEQUENCE [LARGE SCALE GENOMIC DNA]</scope>
    <source>
        <strain evidence="9 10">DSM 18082</strain>
    </source>
</reference>
<evidence type="ECO:0000256" key="5">
    <source>
        <dbReference type="ARBA" id="ARBA00023316"/>
    </source>
</evidence>
<dbReference type="InterPro" id="IPR050979">
    <property type="entry name" value="LD-transpeptidase"/>
</dbReference>
<dbReference type="PROSITE" id="PS51318">
    <property type="entry name" value="TAT"/>
    <property type="match status" value="1"/>
</dbReference>
<dbReference type="InterPro" id="IPR036365">
    <property type="entry name" value="PGBD-like_sf"/>
</dbReference>
<feature type="domain" description="L,D-TPase catalytic" evidence="8">
    <location>
        <begin position="113"/>
        <end position="232"/>
    </location>
</feature>
<evidence type="ECO:0000256" key="6">
    <source>
        <dbReference type="PROSITE-ProRule" id="PRU01373"/>
    </source>
</evidence>
<dbReference type="InterPro" id="IPR038063">
    <property type="entry name" value="Transpep_catalytic_dom"/>
</dbReference>
<name>A0A542ZMD9_9MICO</name>
<evidence type="ECO:0000256" key="4">
    <source>
        <dbReference type="ARBA" id="ARBA00022984"/>
    </source>
</evidence>
<dbReference type="PROSITE" id="PS52029">
    <property type="entry name" value="LD_TPASE"/>
    <property type="match status" value="1"/>
</dbReference>
<feature type="signal peptide" evidence="7">
    <location>
        <begin position="1"/>
        <end position="32"/>
    </location>
</feature>
<dbReference type="InterPro" id="IPR002477">
    <property type="entry name" value="Peptidoglycan-bd-like"/>
</dbReference>
<evidence type="ECO:0000256" key="2">
    <source>
        <dbReference type="ARBA" id="ARBA00022679"/>
    </source>
</evidence>
<dbReference type="EMBL" id="VFOQ01000001">
    <property type="protein sequence ID" value="TQL61485.1"/>
    <property type="molecule type" value="Genomic_DNA"/>
</dbReference>
<keyword evidence="3 6" id="KW-0133">Cell shape</keyword>
<dbReference type="InterPro" id="IPR036366">
    <property type="entry name" value="PGBDSf"/>
</dbReference>
<keyword evidence="5 6" id="KW-0961">Cell wall biogenesis/degradation</keyword>
<dbReference type="GO" id="GO:0018104">
    <property type="term" value="P:peptidoglycan-protein cross-linking"/>
    <property type="evidence" value="ECO:0007669"/>
    <property type="project" value="TreeGrafter"/>
</dbReference>
<dbReference type="Proteomes" id="UP000319514">
    <property type="component" value="Unassembled WGS sequence"/>
</dbReference>
<evidence type="ECO:0000259" key="8">
    <source>
        <dbReference type="PROSITE" id="PS52029"/>
    </source>
</evidence>
<dbReference type="Gene3D" id="1.10.101.10">
    <property type="entry name" value="PGBD-like superfamily/PGBD"/>
    <property type="match status" value="1"/>
</dbReference>